<dbReference type="Gene3D" id="3.40.50.300">
    <property type="entry name" value="P-loop containing nucleotide triphosphate hydrolases"/>
    <property type="match status" value="2"/>
</dbReference>
<dbReference type="Pfam" id="PF00271">
    <property type="entry name" value="Helicase_C"/>
    <property type="match status" value="1"/>
</dbReference>
<protein>
    <recommendedName>
        <fullName evidence="2">RNA helicase</fullName>
        <ecNumber evidence="2">3.6.4.13</ecNumber>
    </recommendedName>
</protein>
<feature type="compositionally biased region" description="Low complexity" evidence="10">
    <location>
        <begin position="219"/>
        <end position="230"/>
    </location>
</feature>
<dbReference type="EC" id="3.6.4.13" evidence="2"/>
<evidence type="ECO:0000259" key="12">
    <source>
        <dbReference type="PROSITE" id="PS51194"/>
    </source>
</evidence>
<evidence type="ECO:0000256" key="4">
    <source>
        <dbReference type="ARBA" id="ARBA00022801"/>
    </source>
</evidence>
<evidence type="ECO:0000256" key="9">
    <source>
        <dbReference type="PROSITE-ProRule" id="PRU00552"/>
    </source>
</evidence>
<dbReference type="CDD" id="cd18787">
    <property type="entry name" value="SF2_C_DEAD"/>
    <property type="match status" value="1"/>
</dbReference>
<dbReference type="PROSITE" id="PS51192">
    <property type="entry name" value="HELICASE_ATP_BIND_1"/>
    <property type="match status" value="1"/>
</dbReference>
<dbReference type="GO" id="GO:0003724">
    <property type="term" value="F:RNA helicase activity"/>
    <property type="evidence" value="ECO:0007669"/>
    <property type="project" value="UniProtKB-EC"/>
</dbReference>
<feature type="region of interest" description="Disordered" evidence="10">
    <location>
        <begin position="911"/>
        <end position="971"/>
    </location>
</feature>
<accession>A0A2T2P512</accession>
<keyword evidence="15" id="KW-1185">Reference proteome</keyword>
<dbReference type="InterPro" id="IPR014001">
    <property type="entry name" value="Helicase_ATP-bd"/>
</dbReference>
<keyword evidence="6" id="KW-0067">ATP-binding</keyword>
<feature type="compositionally biased region" description="Acidic residues" evidence="10">
    <location>
        <begin position="318"/>
        <end position="337"/>
    </location>
</feature>
<keyword evidence="7" id="KW-0539">Nucleus</keyword>
<feature type="compositionally biased region" description="Basic and acidic residues" evidence="10">
    <location>
        <begin position="1"/>
        <end position="138"/>
    </location>
</feature>
<evidence type="ECO:0000256" key="10">
    <source>
        <dbReference type="SAM" id="MobiDB-lite"/>
    </source>
</evidence>
<organism evidence="14 15">
    <name type="scientific">Corynespora cassiicola Philippines</name>
    <dbReference type="NCBI Taxonomy" id="1448308"/>
    <lineage>
        <taxon>Eukaryota</taxon>
        <taxon>Fungi</taxon>
        <taxon>Dikarya</taxon>
        <taxon>Ascomycota</taxon>
        <taxon>Pezizomycotina</taxon>
        <taxon>Dothideomycetes</taxon>
        <taxon>Pleosporomycetidae</taxon>
        <taxon>Pleosporales</taxon>
        <taxon>Corynesporascaceae</taxon>
        <taxon>Corynespora</taxon>
    </lineage>
</organism>
<dbReference type="PANTHER" id="PTHR47958">
    <property type="entry name" value="ATP-DEPENDENT RNA HELICASE DBP3"/>
    <property type="match status" value="1"/>
</dbReference>
<feature type="short sequence motif" description="Q motif" evidence="9">
    <location>
        <begin position="503"/>
        <end position="531"/>
    </location>
</feature>
<name>A0A2T2P512_CORCC</name>
<dbReference type="GO" id="GO:0005524">
    <property type="term" value="F:ATP binding"/>
    <property type="evidence" value="ECO:0007669"/>
    <property type="project" value="UniProtKB-KW"/>
</dbReference>
<feature type="region of interest" description="Disordered" evidence="10">
    <location>
        <begin position="1"/>
        <end position="183"/>
    </location>
</feature>
<dbReference type="SMART" id="SM00487">
    <property type="entry name" value="DEXDc"/>
    <property type="match status" value="1"/>
</dbReference>
<evidence type="ECO:0000256" key="5">
    <source>
        <dbReference type="ARBA" id="ARBA00022806"/>
    </source>
</evidence>
<proteinExistence type="predicted"/>
<feature type="domain" description="DEAD-box RNA helicase Q" evidence="13">
    <location>
        <begin position="503"/>
        <end position="531"/>
    </location>
</feature>
<evidence type="ECO:0000256" key="2">
    <source>
        <dbReference type="ARBA" id="ARBA00012552"/>
    </source>
</evidence>
<feature type="compositionally biased region" description="Basic and acidic residues" evidence="10">
    <location>
        <begin position="243"/>
        <end position="258"/>
    </location>
</feature>
<evidence type="ECO:0000313" key="14">
    <source>
        <dbReference type="EMBL" id="PSN72770.1"/>
    </source>
</evidence>
<evidence type="ECO:0000313" key="15">
    <source>
        <dbReference type="Proteomes" id="UP000240883"/>
    </source>
</evidence>
<feature type="region of interest" description="Disordered" evidence="10">
    <location>
        <begin position="198"/>
        <end position="337"/>
    </location>
</feature>
<comment type="catalytic activity">
    <reaction evidence="8">
        <text>ATP + H2O = ADP + phosphate + H(+)</text>
        <dbReference type="Rhea" id="RHEA:13065"/>
        <dbReference type="ChEBI" id="CHEBI:15377"/>
        <dbReference type="ChEBI" id="CHEBI:15378"/>
        <dbReference type="ChEBI" id="CHEBI:30616"/>
        <dbReference type="ChEBI" id="CHEBI:43474"/>
        <dbReference type="ChEBI" id="CHEBI:456216"/>
        <dbReference type="EC" id="3.6.4.13"/>
    </reaction>
</comment>
<evidence type="ECO:0000256" key="1">
    <source>
        <dbReference type="ARBA" id="ARBA00004123"/>
    </source>
</evidence>
<feature type="compositionally biased region" description="Basic and acidic residues" evidence="10">
    <location>
        <begin position="915"/>
        <end position="928"/>
    </location>
</feature>
<dbReference type="InterPro" id="IPR027417">
    <property type="entry name" value="P-loop_NTPase"/>
</dbReference>
<evidence type="ECO:0000256" key="8">
    <source>
        <dbReference type="ARBA" id="ARBA00047984"/>
    </source>
</evidence>
<evidence type="ECO:0000256" key="3">
    <source>
        <dbReference type="ARBA" id="ARBA00022741"/>
    </source>
</evidence>
<dbReference type="AlphaFoldDB" id="A0A2T2P512"/>
<dbReference type="PROSITE" id="PS00039">
    <property type="entry name" value="DEAD_ATP_HELICASE"/>
    <property type="match status" value="1"/>
</dbReference>
<comment type="subcellular location">
    <subcellularLocation>
        <location evidence="1">Nucleus</location>
    </subcellularLocation>
</comment>
<dbReference type="EMBL" id="KZ678129">
    <property type="protein sequence ID" value="PSN72770.1"/>
    <property type="molecule type" value="Genomic_DNA"/>
</dbReference>
<feature type="region of interest" description="Disordered" evidence="10">
    <location>
        <begin position="355"/>
        <end position="395"/>
    </location>
</feature>
<evidence type="ECO:0000256" key="7">
    <source>
        <dbReference type="ARBA" id="ARBA00023242"/>
    </source>
</evidence>
<keyword evidence="5" id="KW-0347">Helicase</keyword>
<dbReference type="SMART" id="SM00490">
    <property type="entry name" value="HELICc"/>
    <property type="match status" value="1"/>
</dbReference>
<evidence type="ECO:0000256" key="6">
    <source>
        <dbReference type="ARBA" id="ARBA00022840"/>
    </source>
</evidence>
<dbReference type="InterPro" id="IPR014014">
    <property type="entry name" value="RNA_helicase_DEAD_Q_motif"/>
</dbReference>
<gene>
    <name evidence="14" type="ORF">BS50DRAFT_168295</name>
</gene>
<feature type="domain" description="Helicase ATP-binding" evidence="11">
    <location>
        <begin position="534"/>
        <end position="713"/>
    </location>
</feature>
<reference evidence="14 15" key="1">
    <citation type="journal article" date="2018" name="Front. Microbiol.">
        <title>Genome-Wide Analysis of Corynespora cassiicola Leaf Fall Disease Putative Effectors.</title>
        <authorList>
            <person name="Lopez D."/>
            <person name="Ribeiro S."/>
            <person name="Label P."/>
            <person name="Fumanal B."/>
            <person name="Venisse J.S."/>
            <person name="Kohler A."/>
            <person name="de Oliveira R.R."/>
            <person name="Labutti K."/>
            <person name="Lipzen A."/>
            <person name="Lail K."/>
            <person name="Bauer D."/>
            <person name="Ohm R.A."/>
            <person name="Barry K.W."/>
            <person name="Spatafora J."/>
            <person name="Grigoriev I.V."/>
            <person name="Martin F.M."/>
            <person name="Pujade-Renaud V."/>
        </authorList>
    </citation>
    <scope>NUCLEOTIDE SEQUENCE [LARGE SCALE GENOMIC DNA]</scope>
    <source>
        <strain evidence="14 15">Philippines</strain>
    </source>
</reference>
<dbReference type="GO" id="GO:0003676">
    <property type="term" value="F:nucleic acid binding"/>
    <property type="evidence" value="ECO:0007669"/>
    <property type="project" value="InterPro"/>
</dbReference>
<feature type="compositionally biased region" description="Acidic residues" evidence="10">
    <location>
        <begin position="380"/>
        <end position="395"/>
    </location>
</feature>
<sequence>MASRHADSARSRGGDRYSAPRRDDRREDRRDDRRYDSYSRDDRRRDDRRDDRRGDRRDRYDDRRDVGRRDRDARRSRSPAGRRDRSRDRYSDRYRDDRSHRDRGYDDRERDHRRRDDRYHGDRRRDERGGSYESDRRLGSASATPGADSRLRSDGVDDVSRDERHKRDETTKEQEKEDEKKKRLAKLELWKKQQAEKKALDLANTPGAGASPAMSGPSTPTVVATPPATTQKEQPIKAKTKKEKGDAAMKQTEKRKNFQLDPNAAIKKVGAAPAKANGVGASSGKSKPNALQEDDAPTKNILHDDEDNTTKRTLQALEDFEPMDVTDVPALDDDDVAMSDIDSDSEELRAQLQKRAEGFTNENNTAKDLPTAGSTAEKMEVDEGAGAADDDDIDPLDAFMAGLHETEPKKKAPQGQAMFSDDAEPDMTAVEGEDFLALAASKKKKSKEVPVVDHSKVEYEDFRKNFYTQPSEISQMTPEEVADLRHELEGIKVKPDDVPRPVTKWAQMGLLQQTIDVFSKVGYERPTSIQAQAIPIAESGMDLIGVAKTGSGKTLAFGIPMIRHILDQRPLKPTDGPIVLILAPTRELSQQIVTELKPFLKASRINIACAYGGPPISEQIAMIKRGNIHVLCATPGRLIDLMQSNNGRVLSFKRITYVVLDEADRMFDMGFEPQVRKVLDNIRPDRQTILFSATFPKNMAALARKALTNPAEVIIGGRSVVASEITQIITVVPPTFEKKLDQLLLQIGRLFNENENNQVLVFVERQETAEDLLSRLIKAQWTDVNTIHGAKDQEDRTEAIEDFKKGILRILIATSVAARGLDVPRLAMVFNFDCPTHLEDYVHRCGRTGRAGNKGTAITLIENPGQERYAVHLAKALKQSDNDVPEDLQKMVNVFTDKVKAGQEKWYDPGFGGKGLDKLDATRAAEKRREKRAHKLEGEEASDDEAEMPLTKKTEATPPPGSAPAETTDEPSWMSVLKKDFTVHKTERPEASSSKPMTAKERALAAANKVDGRLSMKGKIHHGQPIDNKGPDAGLYHSTIEINDFPQKARWAVTNRTNVAKILENTGVSITTKGNFYAKGKEPGGACPFSSFNYLPSTPLPFPNTTNDTIESDLPKLYILVEGDTENQVTSAMMELVRLLKEGTMADDGPARLPGRYNVV</sequence>
<dbReference type="Pfam" id="PF00270">
    <property type="entry name" value="DEAD"/>
    <property type="match status" value="1"/>
</dbReference>
<dbReference type="GO" id="GO:0016787">
    <property type="term" value="F:hydrolase activity"/>
    <property type="evidence" value="ECO:0007669"/>
    <property type="project" value="UniProtKB-KW"/>
</dbReference>
<keyword evidence="3" id="KW-0547">Nucleotide-binding</keyword>
<dbReference type="Proteomes" id="UP000240883">
    <property type="component" value="Unassembled WGS sequence"/>
</dbReference>
<dbReference type="InterPro" id="IPR000629">
    <property type="entry name" value="RNA-helicase_DEAD-box_CS"/>
</dbReference>
<evidence type="ECO:0000259" key="13">
    <source>
        <dbReference type="PROSITE" id="PS51195"/>
    </source>
</evidence>
<dbReference type="STRING" id="1448308.A0A2T2P512"/>
<dbReference type="PROSITE" id="PS51194">
    <property type="entry name" value="HELICASE_CTER"/>
    <property type="match status" value="1"/>
</dbReference>
<feature type="compositionally biased region" description="Basic and acidic residues" evidence="10">
    <location>
        <begin position="149"/>
        <end position="183"/>
    </location>
</feature>
<keyword evidence="4" id="KW-0378">Hydrolase</keyword>
<dbReference type="FunFam" id="3.40.50.300:FF:000079">
    <property type="entry name" value="probable ATP-dependent RNA helicase DDX17"/>
    <property type="match status" value="1"/>
</dbReference>
<feature type="domain" description="Helicase C-terminal" evidence="12">
    <location>
        <begin position="739"/>
        <end position="892"/>
    </location>
</feature>
<dbReference type="SUPFAM" id="SSF52540">
    <property type="entry name" value="P-loop containing nucleoside triphosphate hydrolases"/>
    <property type="match status" value="1"/>
</dbReference>
<dbReference type="GO" id="GO:0005634">
    <property type="term" value="C:nucleus"/>
    <property type="evidence" value="ECO:0007669"/>
    <property type="project" value="UniProtKB-SubCell"/>
</dbReference>
<evidence type="ECO:0000259" key="11">
    <source>
        <dbReference type="PROSITE" id="PS51192"/>
    </source>
</evidence>
<dbReference type="InterPro" id="IPR001650">
    <property type="entry name" value="Helicase_C-like"/>
</dbReference>
<dbReference type="OrthoDB" id="196131at2759"/>
<dbReference type="InterPro" id="IPR011545">
    <property type="entry name" value="DEAD/DEAH_box_helicase_dom"/>
</dbReference>
<dbReference type="PROSITE" id="PS51195">
    <property type="entry name" value="Q_MOTIF"/>
    <property type="match status" value="1"/>
</dbReference>